<feature type="region of interest" description="Disordered" evidence="1">
    <location>
        <begin position="18"/>
        <end position="64"/>
    </location>
</feature>
<feature type="compositionally biased region" description="Pro residues" evidence="1">
    <location>
        <begin position="25"/>
        <end position="36"/>
    </location>
</feature>
<evidence type="ECO:0000313" key="4">
    <source>
        <dbReference type="Proteomes" id="UP001370758"/>
    </source>
</evidence>
<protein>
    <submittedName>
        <fullName evidence="3">Uncharacterized protein</fullName>
    </submittedName>
</protein>
<keyword evidence="4" id="KW-1185">Reference proteome</keyword>
<gene>
    <name evidence="3" type="ORF">TWF481_005120</name>
</gene>
<accession>A0AAV9WE09</accession>
<dbReference type="Proteomes" id="UP001370758">
    <property type="component" value="Unassembled WGS sequence"/>
</dbReference>
<keyword evidence="2" id="KW-0732">Signal</keyword>
<proteinExistence type="predicted"/>
<dbReference type="AlphaFoldDB" id="A0AAV9WE09"/>
<organism evidence="3 4">
    <name type="scientific">Arthrobotrys musiformis</name>
    <dbReference type="NCBI Taxonomy" id="47236"/>
    <lineage>
        <taxon>Eukaryota</taxon>
        <taxon>Fungi</taxon>
        <taxon>Dikarya</taxon>
        <taxon>Ascomycota</taxon>
        <taxon>Pezizomycotina</taxon>
        <taxon>Orbiliomycetes</taxon>
        <taxon>Orbiliales</taxon>
        <taxon>Orbiliaceae</taxon>
        <taxon>Arthrobotrys</taxon>
    </lineage>
</organism>
<dbReference type="EMBL" id="JAVHJL010000003">
    <property type="protein sequence ID" value="KAK6506661.1"/>
    <property type="molecule type" value="Genomic_DNA"/>
</dbReference>
<feature type="signal peptide" evidence="2">
    <location>
        <begin position="1"/>
        <end position="19"/>
    </location>
</feature>
<reference evidence="3 4" key="1">
    <citation type="submission" date="2023-08" db="EMBL/GenBank/DDBJ databases">
        <authorList>
            <person name="Palmer J.M."/>
        </authorList>
    </citation>
    <scope>NUCLEOTIDE SEQUENCE [LARGE SCALE GENOMIC DNA]</scope>
    <source>
        <strain evidence="3 4">TWF481</strain>
    </source>
</reference>
<feature type="chain" id="PRO_5043564275" evidence="2">
    <location>
        <begin position="20"/>
        <end position="120"/>
    </location>
</feature>
<evidence type="ECO:0000313" key="3">
    <source>
        <dbReference type="EMBL" id="KAK6506661.1"/>
    </source>
</evidence>
<comment type="caution">
    <text evidence="3">The sequence shown here is derived from an EMBL/GenBank/DDBJ whole genome shotgun (WGS) entry which is preliminary data.</text>
</comment>
<evidence type="ECO:0000256" key="2">
    <source>
        <dbReference type="SAM" id="SignalP"/>
    </source>
</evidence>
<evidence type="ECO:0000256" key="1">
    <source>
        <dbReference type="SAM" id="MobiDB-lite"/>
    </source>
</evidence>
<sequence>MKTLKPLTILTLLPTPLSSLVIPLSTPPPPPPPPSPTTNSHPTAPTPSSQPTPHQKRNGLSPSIIDAILHRARPPESIEPLVTAKPSLAAGVDVTPVNAGPRPPPEEVEEVEWKKNVIRL</sequence>
<name>A0AAV9WE09_9PEZI</name>